<dbReference type="InterPro" id="IPR039425">
    <property type="entry name" value="RNA_pol_sigma-70-like"/>
</dbReference>
<evidence type="ECO:0000256" key="5">
    <source>
        <dbReference type="ARBA" id="ARBA00023163"/>
    </source>
</evidence>
<keyword evidence="2" id="KW-0805">Transcription regulation</keyword>
<dbReference type="OrthoDB" id="9797134at2"/>
<comment type="caution">
    <text evidence="8">The sequence shown here is derived from an EMBL/GenBank/DDBJ whole genome shotgun (WGS) entry which is preliminary data.</text>
</comment>
<evidence type="ECO:0000256" key="2">
    <source>
        <dbReference type="ARBA" id="ARBA00023015"/>
    </source>
</evidence>
<keyword evidence="4" id="KW-0238">DNA-binding</keyword>
<proteinExistence type="inferred from homology"/>
<evidence type="ECO:0000313" key="9">
    <source>
        <dbReference type="Proteomes" id="UP000265509"/>
    </source>
</evidence>
<dbReference type="InterPro" id="IPR036388">
    <property type="entry name" value="WH-like_DNA-bd_sf"/>
</dbReference>
<keyword evidence="3" id="KW-0731">Sigma factor</keyword>
<evidence type="ECO:0000313" key="8">
    <source>
        <dbReference type="EMBL" id="RLQ22022.1"/>
    </source>
</evidence>
<dbReference type="Gene3D" id="1.10.10.10">
    <property type="entry name" value="Winged helix-like DNA-binding domain superfamily/Winged helix DNA-binding domain"/>
    <property type="match status" value="1"/>
</dbReference>
<reference evidence="8 9" key="1">
    <citation type="submission" date="2018-07" db="EMBL/GenBank/DDBJ databases">
        <title>Halioglobus sp. genome submission.</title>
        <authorList>
            <person name="Ye M.-Q."/>
            <person name="Du Z.-J."/>
        </authorList>
    </citation>
    <scope>NUCLEOTIDE SEQUENCE [LARGE SCALE GENOMIC DNA]</scope>
    <source>
        <strain evidence="8 9">U0301</strain>
    </source>
</reference>
<dbReference type="PANTHER" id="PTHR43133:SF8">
    <property type="entry name" value="RNA POLYMERASE SIGMA FACTOR HI_1459-RELATED"/>
    <property type="match status" value="1"/>
</dbReference>
<dbReference type="RefSeq" id="WP_117953848.1">
    <property type="nucleotide sequence ID" value="NZ_QRAN01000008.1"/>
</dbReference>
<dbReference type="InterPro" id="IPR014284">
    <property type="entry name" value="RNA_pol_sigma-70_dom"/>
</dbReference>
<dbReference type="SUPFAM" id="SSF88946">
    <property type="entry name" value="Sigma2 domain of RNA polymerase sigma factors"/>
    <property type="match status" value="1"/>
</dbReference>
<dbReference type="Proteomes" id="UP000265509">
    <property type="component" value="Unassembled WGS sequence"/>
</dbReference>
<keyword evidence="9" id="KW-1185">Reference proteome</keyword>
<evidence type="ECO:0000256" key="4">
    <source>
        <dbReference type="ARBA" id="ARBA00023125"/>
    </source>
</evidence>
<sequence length="179" mass="20398">MPSLIHRLRSDEALMLAYQRGDAGAFEHLYRRHKDPLFAFLYRGCGHTAASEELAQDTWTAVINRAAGYQPRARFKTWLYRIARNRLADFWRRADNHHASLDTAREPPAPATQDQEALEAATLRAVASLPREQKDALLLREQGFSLRDIAVITASGEETVKSRLRYARGQLREQLGDLL</sequence>
<gene>
    <name evidence="8" type="ORF">DWB85_08765</name>
</gene>
<name>A0A3L7E1K3_9GAMM</name>
<organism evidence="8 9">
    <name type="scientific">Seongchinamella sediminis</name>
    <dbReference type="NCBI Taxonomy" id="2283635"/>
    <lineage>
        <taxon>Bacteria</taxon>
        <taxon>Pseudomonadati</taxon>
        <taxon>Pseudomonadota</taxon>
        <taxon>Gammaproteobacteria</taxon>
        <taxon>Cellvibrionales</taxon>
        <taxon>Halieaceae</taxon>
        <taxon>Seongchinamella</taxon>
    </lineage>
</organism>
<evidence type="ECO:0000256" key="1">
    <source>
        <dbReference type="ARBA" id="ARBA00010641"/>
    </source>
</evidence>
<protein>
    <submittedName>
        <fullName evidence="8">Sigma-70 family RNA polymerase sigma factor</fullName>
    </submittedName>
</protein>
<evidence type="ECO:0000259" key="7">
    <source>
        <dbReference type="Pfam" id="PF08281"/>
    </source>
</evidence>
<dbReference type="InterPro" id="IPR013249">
    <property type="entry name" value="RNA_pol_sigma70_r4_t2"/>
</dbReference>
<dbReference type="AlphaFoldDB" id="A0A3L7E1K3"/>
<dbReference type="Gene3D" id="1.10.1740.10">
    <property type="match status" value="1"/>
</dbReference>
<evidence type="ECO:0000259" key="6">
    <source>
        <dbReference type="Pfam" id="PF04542"/>
    </source>
</evidence>
<dbReference type="Pfam" id="PF08281">
    <property type="entry name" value="Sigma70_r4_2"/>
    <property type="match status" value="1"/>
</dbReference>
<dbReference type="GO" id="GO:0003677">
    <property type="term" value="F:DNA binding"/>
    <property type="evidence" value="ECO:0007669"/>
    <property type="project" value="UniProtKB-KW"/>
</dbReference>
<dbReference type="GO" id="GO:0016987">
    <property type="term" value="F:sigma factor activity"/>
    <property type="evidence" value="ECO:0007669"/>
    <property type="project" value="UniProtKB-KW"/>
</dbReference>
<dbReference type="PANTHER" id="PTHR43133">
    <property type="entry name" value="RNA POLYMERASE ECF-TYPE SIGMA FACTO"/>
    <property type="match status" value="1"/>
</dbReference>
<feature type="domain" description="RNA polymerase sigma-70 region 2" evidence="6">
    <location>
        <begin position="29"/>
        <end position="95"/>
    </location>
</feature>
<dbReference type="InterPro" id="IPR013324">
    <property type="entry name" value="RNA_pol_sigma_r3/r4-like"/>
</dbReference>
<dbReference type="GO" id="GO:0006352">
    <property type="term" value="P:DNA-templated transcription initiation"/>
    <property type="evidence" value="ECO:0007669"/>
    <property type="project" value="InterPro"/>
</dbReference>
<dbReference type="EMBL" id="QRAN01000008">
    <property type="protein sequence ID" value="RLQ22022.1"/>
    <property type="molecule type" value="Genomic_DNA"/>
</dbReference>
<feature type="domain" description="RNA polymerase sigma factor 70 region 4 type 2" evidence="7">
    <location>
        <begin position="122"/>
        <end position="171"/>
    </location>
</feature>
<comment type="similarity">
    <text evidence="1">Belongs to the sigma-70 factor family. ECF subfamily.</text>
</comment>
<dbReference type="Pfam" id="PF04542">
    <property type="entry name" value="Sigma70_r2"/>
    <property type="match status" value="1"/>
</dbReference>
<dbReference type="NCBIfam" id="TIGR02937">
    <property type="entry name" value="sigma70-ECF"/>
    <property type="match status" value="1"/>
</dbReference>
<accession>A0A3L7E1K3</accession>
<dbReference type="InterPro" id="IPR013325">
    <property type="entry name" value="RNA_pol_sigma_r2"/>
</dbReference>
<keyword evidence="5" id="KW-0804">Transcription</keyword>
<dbReference type="InterPro" id="IPR007627">
    <property type="entry name" value="RNA_pol_sigma70_r2"/>
</dbReference>
<evidence type="ECO:0000256" key="3">
    <source>
        <dbReference type="ARBA" id="ARBA00023082"/>
    </source>
</evidence>
<dbReference type="SUPFAM" id="SSF88659">
    <property type="entry name" value="Sigma3 and sigma4 domains of RNA polymerase sigma factors"/>
    <property type="match status" value="1"/>
</dbReference>